<sequence>MAVTPPLKPLVAIVGATGTGKSDLAVELARRFNGEVINGDAMQLYKGLPIITNKITPDEMRGVPHHLLGRIGLEEETWTVGKFVANALVVIDEIRSRGKLPILVGGTHYYTQSLLFKDALSEDPLLKNDDDQAERLPVLEEPTEVLLEKLREVDPVMADRWHPNERRKIQRSLEIYLKTGKAASQVYAEQQSKKELSKADSGDAAGLRFPTLLFWVNASKDVLTARLDSRVDKMVEKGLLSEVEMLHNFRTEYESRTGQDVDQTRGIWVSIGYKEFMTYQTALCEGSYSDVALAKLKQAAIEKTQAATRQYAKRQIRWIQIKLLNALLAAGQGGNTFLIDLPDVSKWDVAAVQPSSNITDKFLLGQSLPDPATLSEAARDMLNPRRDYDLSQRPDLWGKRVCETCGTSYFNSNDWILHLKSRLHRRAVGANKKKVNAPPSKTEDPTAGREDMVDVFESSITTFPNEP</sequence>
<dbReference type="Gene3D" id="1.10.20.140">
    <property type="match status" value="1"/>
</dbReference>
<dbReference type="GO" id="GO:0006400">
    <property type="term" value="P:tRNA modification"/>
    <property type="evidence" value="ECO:0007669"/>
    <property type="project" value="TreeGrafter"/>
</dbReference>
<dbReference type="InterPro" id="IPR030666">
    <property type="entry name" value="IPP_transferase_euk"/>
</dbReference>
<dbReference type="Gene3D" id="3.40.50.300">
    <property type="entry name" value="P-loop containing nucleotide triphosphate hydrolases"/>
    <property type="match status" value="1"/>
</dbReference>
<evidence type="ECO:0000256" key="7">
    <source>
        <dbReference type="RuleBase" id="RU003785"/>
    </source>
</evidence>
<dbReference type="InterPro" id="IPR027417">
    <property type="entry name" value="P-loop_NTPase"/>
</dbReference>
<dbReference type="InterPro" id="IPR018022">
    <property type="entry name" value="IPT"/>
</dbReference>
<keyword evidence="4 5" id="KW-0067">ATP-binding</keyword>
<feature type="region of interest" description="Disordered" evidence="8">
    <location>
        <begin position="429"/>
        <end position="452"/>
    </location>
</feature>
<accession>A0A9P4PZH3</accession>
<feature type="domain" description="C2H2-type" evidence="9">
    <location>
        <begin position="402"/>
        <end position="424"/>
    </location>
</feature>
<dbReference type="GO" id="GO:0005524">
    <property type="term" value="F:ATP binding"/>
    <property type="evidence" value="ECO:0007669"/>
    <property type="project" value="UniProtKB-UniRule"/>
</dbReference>
<dbReference type="EMBL" id="MU001492">
    <property type="protein sequence ID" value="KAF2452173.1"/>
    <property type="molecule type" value="Genomic_DNA"/>
</dbReference>
<dbReference type="GO" id="GO:0052381">
    <property type="term" value="F:tRNA dimethylallyltransferase activity"/>
    <property type="evidence" value="ECO:0007669"/>
    <property type="project" value="UniProtKB-UniRule"/>
</dbReference>
<comment type="catalytic activity">
    <reaction evidence="5 6">
        <text>adenosine(37) in tRNA + dimethylallyl diphosphate = N(6)-dimethylallyladenosine(37) in tRNA + diphosphate</text>
        <dbReference type="Rhea" id="RHEA:26482"/>
        <dbReference type="Rhea" id="RHEA-COMP:10162"/>
        <dbReference type="Rhea" id="RHEA-COMP:10375"/>
        <dbReference type="ChEBI" id="CHEBI:33019"/>
        <dbReference type="ChEBI" id="CHEBI:57623"/>
        <dbReference type="ChEBI" id="CHEBI:74411"/>
        <dbReference type="ChEBI" id="CHEBI:74415"/>
        <dbReference type="EC" id="2.5.1.75"/>
    </reaction>
</comment>
<evidence type="ECO:0000256" key="5">
    <source>
        <dbReference type="PIRNR" id="PIRNR039110"/>
    </source>
</evidence>
<protein>
    <recommendedName>
        <fullName evidence="5 6">tRNA dimethylallyltransferase</fullName>
        <ecNumber evidence="5 6">2.5.1.75</ecNumber>
    </recommendedName>
</protein>
<keyword evidence="2 5" id="KW-0808">Transferase</keyword>
<evidence type="ECO:0000256" key="2">
    <source>
        <dbReference type="ARBA" id="ARBA00022679"/>
    </source>
</evidence>
<dbReference type="EC" id="2.5.1.75" evidence="5 6"/>
<dbReference type="HAMAP" id="MF_00185">
    <property type="entry name" value="IPP_trans"/>
    <property type="match status" value="1"/>
</dbReference>
<dbReference type="Pfam" id="PF01715">
    <property type="entry name" value="IPPT"/>
    <property type="match status" value="1"/>
</dbReference>
<dbReference type="AlphaFoldDB" id="A0A9P4PZH3"/>
<evidence type="ECO:0000256" key="6">
    <source>
        <dbReference type="RuleBase" id="RU003783"/>
    </source>
</evidence>
<dbReference type="PROSITE" id="PS00028">
    <property type="entry name" value="ZINC_FINGER_C2H2_1"/>
    <property type="match status" value="1"/>
</dbReference>
<gene>
    <name evidence="10" type="ORF">P171DRAFT_450805</name>
</gene>
<comment type="similarity">
    <text evidence="1 5 7">Belongs to the IPP transferase family.</text>
</comment>
<evidence type="ECO:0000313" key="10">
    <source>
        <dbReference type="EMBL" id="KAF2452173.1"/>
    </source>
</evidence>
<dbReference type="OrthoDB" id="775260at2759"/>
<reference evidence="10" key="1">
    <citation type="journal article" date="2020" name="Stud. Mycol.">
        <title>101 Dothideomycetes genomes: a test case for predicting lifestyles and emergence of pathogens.</title>
        <authorList>
            <person name="Haridas S."/>
            <person name="Albert R."/>
            <person name="Binder M."/>
            <person name="Bloem J."/>
            <person name="Labutti K."/>
            <person name="Salamov A."/>
            <person name="Andreopoulos B."/>
            <person name="Baker S."/>
            <person name="Barry K."/>
            <person name="Bills G."/>
            <person name="Bluhm B."/>
            <person name="Cannon C."/>
            <person name="Castanera R."/>
            <person name="Culley D."/>
            <person name="Daum C."/>
            <person name="Ezra D."/>
            <person name="Gonzalez J."/>
            <person name="Henrissat B."/>
            <person name="Kuo A."/>
            <person name="Liang C."/>
            <person name="Lipzen A."/>
            <person name="Lutzoni F."/>
            <person name="Magnuson J."/>
            <person name="Mondo S."/>
            <person name="Nolan M."/>
            <person name="Ohm R."/>
            <person name="Pangilinan J."/>
            <person name="Park H.-J."/>
            <person name="Ramirez L."/>
            <person name="Alfaro M."/>
            <person name="Sun H."/>
            <person name="Tritt A."/>
            <person name="Yoshinaga Y."/>
            <person name="Zwiers L.-H."/>
            <person name="Turgeon B."/>
            <person name="Goodwin S."/>
            <person name="Spatafora J."/>
            <person name="Crous P."/>
            <person name="Grigoriev I."/>
        </authorList>
    </citation>
    <scope>NUCLEOTIDE SEQUENCE</scope>
    <source>
        <strain evidence="10">CBS 690.94</strain>
    </source>
</reference>
<comment type="function">
    <text evidence="5">Catalyzes the transfer of a dimethylallyl group onto the adenine at position 37.</text>
</comment>
<dbReference type="GO" id="GO:0005739">
    <property type="term" value="C:mitochondrion"/>
    <property type="evidence" value="ECO:0007669"/>
    <property type="project" value="TreeGrafter"/>
</dbReference>
<keyword evidence="11" id="KW-1185">Reference proteome</keyword>
<comment type="caution">
    <text evidence="10">The sequence shown here is derived from an EMBL/GenBank/DDBJ whole genome shotgun (WGS) entry which is preliminary data.</text>
</comment>
<proteinExistence type="inferred from homology"/>
<evidence type="ECO:0000259" key="9">
    <source>
        <dbReference type="PROSITE" id="PS00028"/>
    </source>
</evidence>
<dbReference type="SUPFAM" id="SSF52540">
    <property type="entry name" value="P-loop containing nucleoside triphosphate hydrolases"/>
    <property type="match status" value="2"/>
</dbReference>
<keyword evidence="5" id="KW-0963">Cytoplasm</keyword>
<evidence type="ECO:0000256" key="3">
    <source>
        <dbReference type="ARBA" id="ARBA00022741"/>
    </source>
</evidence>
<dbReference type="InterPro" id="IPR013087">
    <property type="entry name" value="Znf_C2H2_type"/>
</dbReference>
<dbReference type="PANTHER" id="PTHR11088:SF89">
    <property type="entry name" value="TRNA DIMETHYLALLYLTRANSFERASE"/>
    <property type="match status" value="1"/>
</dbReference>
<dbReference type="SUPFAM" id="SSF57667">
    <property type="entry name" value="beta-beta-alpha zinc fingers"/>
    <property type="match status" value="1"/>
</dbReference>
<evidence type="ECO:0000256" key="8">
    <source>
        <dbReference type="SAM" id="MobiDB-lite"/>
    </source>
</evidence>
<dbReference type="Gene3D" id="3.30.160.60">
    <property type="entry name" value="Classic Zinc Finger"/>
    <property type="match status" value="1"/>
</dbReference>
<evidence type="ECO:0000256" key="1">
    <source>
        <dbReference type="ARBA" id="ARBA00005842"/>
    </source>
</evidence>
<feature type="compositionally biased region" description="Basic and acidic residues" evidence="8">
    <location>
        <begin position="441"/>
        <end position="452"/>
    </location>
</feature>
<keyword evidence="5 6" id="KW-0819">tRNA processing</keyword>
<dbReference type="PIRSF" id="PIRSF039110">
    <property type="entry name" value="IPP_transferase"/>
    <property type="match status" value="1"/>
</dbReference>
<evidence type="ECO:0000256" key="4">
    <source>
        <dbReference type="ARBA" id="ARBA00022840"/>
    </source>
</evidence>
<organism evidence="10 11">
    <name type="scientific">Karstenula rhodostoma CBS 690.94</name>
    <dbReference type="NCBI Taxonomy" id="1392251"/>
    <lineage>
        <taxon>Eukaryota</taxon>
        <taxon>Fungi</taxon>
        <taxon>Dikarya</taxon>
        <taxon>Ascomycota</taxon>
        <taxon>Pezizomycotina</taxon>
        <taxon>Dothideomycetes</taxon>
        <taxon>Pleosporomycetidae</taxon>
        <taxon>Pleosporales</taxon>
        <taxon>Massarineae</taxon>
        <taxon>Didymosphaeriaceae</taxon>
        <taxon>Karstenula</taxon>
    </lineage>
</organism>
<name>A0A9P4PZH3_9PLEO</name>
<dbReference type="InterPro" id="IPR039657">
    <property type="entry name" value="Dimethylallyltransferase"/>
</dbReference>
<dbReference type="NCBIfam" id="TIGR00174">
    <property type="entry name" value="miaA"/>
    <property type="match status" value="1"/>
</dbReference>
<dbReference type="Proteomes" id="UP000799764">
    <property type="component" value="Unassembled WGS sequence"/>
</dbReference>
<dbReference type="InterPro" id="IPR036236">
    <property type="entry name" value="Znf_C2H2_sf"/>
</dbReference>
<evidence type="ECO:0000313" key="11">
    <source>
        <dbReference type="Proteomes" id="UP000799764"/>
    </source>
</evidence>
<dbReference type="PANTHER" id="PTHR11088">
    <property type="entry name" value="TRNA DIMETHYLALLYLTRANSFERASE"/>
    <property type="match status" value="1"/>
</dbReference>
<keyword evidence="3 5" id="KW-0547">Nucleotide-binding</keyword>